<accession>A0A366HS66</accession>
<dbReference type="EMBL" id="QNRR01000002">
    <property type="protein sequence ID" value="RBP45764.1"/>
    <property type="molecule type" value="Genomic_DNA"/>
</dbReference>
<dbReference type="AlphaFoldDB" id="A0A366HS66"/>
<dbReference type="InterPro" id="IPR002591">
    <property type="entry name" value="Phosphodiest/P_Trfase"/>
</dbReference>
<dbReference type="CDD" id="cd16018">
    <property type="entry name" value="Enpp"/>
    <property type="match status" value="1"/>
</dbReference>
<dbReference type="Proteomes" id="UP000253426">
    <property type="component" value="Unassembled WGS sequence"/>
</dbReference>
<gene>
    <name evidence="1" type="ORF">DES53_102146</name>
</gene>
<evidence type="ECO:0000313" key="1">
    <source>
        <dbReference type="EMBL" id="RBP45764.1"/>
    </source>
</evidence>
<dbReference type="GO" id="GO:0016787">
    <property type="term" value="F:hydrolase activity"/>
    <property type="evidence" value="ECO:0007669"/>
    <property type="project" value="UniProtKB-ARBA"/>
</dbReference>
<dbReference type="InterPro" id="IPR017850">
    <property type="entry name" value="Alkaline_phosphatase_core_sf"/>
</dbReference>
<name>A0A366HS66_9BACT</name>
<organism evidence="1 2">
    <name type="scientific">Roseimicrobium gellanilyticum</name>
    <dbReference type="NCBI Taxonomy" id="748857"/>
    <lineage>
        <taxon>Bacteria</taxon>
        <taxon>Pseudomonadati</taxon>
        <taxon>Verrucomicrobiota</taxon>
        <taxon>Verrucomicrobiia</taxon>
        <taxon>Verrucomicrobiales</taxon>
        <taxon>Verrucomicrobiaceae</taxon>
        <taxon>Roseimicrobium</taxon>
    </lineage>
</organism>
<dbReference type="PANTHER" id="PTHR10151:SF120">
    <property type="entry name" value="BIS(5'-ADENOSYL)-TRIPHOSPHATASE"/>
    <property type="match status" value="1"/>
</dbReference>
<sequence>MPCASPTFAQAPAATNTHPIVVLLSVDGLANFYLDDPKAEIPHLRGLMKEGVRAQSMKASLPTVTWPNHTTLVTGVQPGKHGVLGNQVLDRATGEIVPFMIDPIYNKEELVQSPTIYDVAKEAGMKTAALIWPATRGAKTLDWTVPDVGNIKLVEQHATPSLLKEFSEAGIPWEKQEEWWATKRIRERDGMFVQMAKHVLSKHQPHLLLMHLVELDHTQHGKGPNTPEAYEALKAADERVGEMWEFLKTTLPGRATLIVVSDHGFYPWRQAILPNVLLRQEKLLRAIGSKITTDSKVRAVDQGGSSFIYIRDKENRASIAESLIAKFKEVEGISAVLTPEQFAPYGLGDPATTDRVPDLVLTAKSGYAFFDVAGGDVVVMPKEERLRGTHGYNPDEPAMQATFVAVGAGIQAGARLGDISNTSIAPTLAALLGLKMPSADGPVLQEVLETKAAE</sequence>
<protein>
    <submittedName>
        <fullName evidence="1">Putative AlkP superfamily pyrophosphatase or phosphodiesterase</fullName>
    </submittedName>
</protein>
<comment type="caution">
    <text evidence="1">The sequence shown here is derived from an EMBL/GenBank/DDBJ whole genome shotgun (WGS) entry which is preliminary data.</text>
</comment>
<proteinExistence type="predicted"/>
<dbReference type="Pfam" id="PF01663">
    <property type="entry name" value="Phosphodiest"/>
    <property type="match status" value="1"/>
</dbReference>
<dbReference type="Gene3D" id="3.40.720.10">
    <property type="entry name" value="Alkaline Phosphatase, subunit A"/>
    <property type="match status" value="1"/>
</dbReference>
<dbReference type="PANTHER" id="PTHR10151">
    <property type="entry name" value="ECTONUCLEOTIDE PYROPHOSPHATASE/PHOSPHODIESTERASE"/>
    <property type="match status" value="1"/>
</dbReference>
<keyword evidence="2" id="KW-1185">Reference proteome</keyword>
<dbReference type="SUPFAM" id="SSF53649">
    <property type="entry name" value="Alkaline phosphatase-like"/>
    <property type="match status" value="1"/>
</dbReference>
<evidence type="ECO:0000313" key="2">
    <source>
        <dbReference type="Proteomes" id="UP000253426"/>
    </source>
</evidence>
<reference evidence="1 2" key="1">
    <citation type="submission" date="2018-06" db="EMBL/GenBank/DDBJ databases">
        <title>Genomic Encyclopedia of Type Strains, Phase IV (KMG-IV): sequencing the most valuable type-strain genomes for metagenomic binning, comparative biology and taxonomic classification.</title>
        <authorList>
            <person name="Goeker M."/>
        </authorList>
    </citation>
    <scope>NUCLEOTIDE SEQUENCE [LARGE SCALE GENOMIC DNA]</scope>
    <source>
        <strain evidence="1 2">DSM 25532</strain>
    </source>
</reference>